<organism evidence="1">
    <name type="scientific">viral metagenome</name>
    <dbReference type="NCBI Taxonomy" id="1070528"/>
    <lineage>
        <taxon>unclassified sequences</taxon>
        <taxon>metagenomes</taxon>
        <taxon>organismal metagenomes</taxon>
    </lineage>
</organism>
<dbReference type="EMBL" id="MN740927">
    <property type="protein sequence ID" value="QHU18324.1"/>
    <property type="molecule type" value="Genomic_DNA"/>
</dbReference>
<protein>
    <submittedName>
        <fullName evidence="1">Uncharacterized protein</fullName>
    </submittedName>
</protein>
<name>A0A6C0KPM1_9ZZZZ</name>
<proteinExistence type="predicted"/>
<dbReference type="AlphaFoldDB" id="A0A6C0KPM1"/>
<accession>A0A6C0KPM1</accession>
<evidence type="ECO:0000313" key="1">
    <source>
        <dbReference type="EMBL" id="QHU18324.1"/>
    </source>
</evidence>
<reference evidence="1" key="1">
    <citation type="journal article" date="2020" name="Nature">
        <title>Giant virus diversity and host interactions through global metagenomics.</title>
        <authorList>
            <person name="Schulz F."/>
            <person name="Roux S."/>
            <person name="Paez-Espino D."/>
            <person name="Jungbluth S."/>
            <person name="Walsh D.A."/>
            <person name="Denef V.J."/>
            <person name="McMahon K.D."/>
            <person name="Konstantinidis K.T."/>
            <person name="Eloe-Fadrosh E.A."/>
            <person name="Kyrpides N.C."/>
            <person name="Woyke T."/>
        </authorList>
    </citation>
    <scope>NUCLEOTIDE SEQUENCE</scope>
    <source>
        <strain evidence="1">GVMAG-S-3300013006-138</strain>
    </source>
</reference>
<sequence>MSFEPILSIQIRALQREKREEREVKLQEKLRETLNNIRLSVLDTAAQTNNTECIYEFSEHREPIYDILIPSILTGVRKMFPDCQVKTMGYNGKDYYMVDPKPEQAYNIVIDWS</sequence>